<evidence type="ECO:0000313" key="1">
    <source>
        <dbReference type="EMBL" id="OLP42561.1"/>
    </source>
</evidence>
<dbReference type="EMBL" id="MKIM01000032">
    <property type="protein sequence ID" value="OLP42561.1"/>
    <property type="molecule type" value="Genomic_DNA"/>
</dbReference>
<dbReference type="PANTHER" id="PTHR35564:SF4">
    <property type="entry name" value="CYTOPLASMIC PROTEIN"/>
    <property type="match status" value="1"/>
</dbReference>
<keyword evidence="2" id="KW-1185">Reference proteome</keyword>
<proteinExistence type="predicted"/>
<gene>
    <name evidence="1" type="ORF">BJF95_23430</name>
</gene>
<organism evidence="1 2">
    <name type="scientific">Rhizobium oryziradicis</name>
    <dbReference type="NCBI Taxonomy" id="1867956"/>
    <lineage>
        <taxon>Bacteria</taxon>
        <taxon>Pseudomonadati</taxon>
        <taxon>Pseudomonadota</taxon>
        <taxon>Alphaproteobacteria</taxon>
        <taxon>Hyphomicrobiales</taxon>
        <taxon>Rhizobiaceae</taxon>
        <taxon>Rhizobium/Agrobacterium group</taxon>
        <taxon>Rhizobium</taxon>
    </lineage>
</organism>
<protein>
    <submittedName>
        <fullName evidence="1">Type VI secretion protein</fullName>
    </submittedName>
</protein>
<dbReference type="Pfam" id="PF06996">
    <property type="entry name" value="T6SS_TssG"/>
    <property type="match status" value="1"/>
</dbReference>
<reference evidence="1 2" key="1">
    <citation type="submission" date="2016-09" db="EMBL/GenBank/DDBJ databases">
        <title>Rhizobium oryziradicis sp. nov., isolated from the root of rice.</title>
        <authorList>
            <person name="Zhao J."/>
            <person name="Zhang X."/>
        </authorList>
    </citation>
    <scope>NUCLEOTIDE SEQUENCE [LARGE SCALE GENOMIC DNA]</scope>
    <source>
        <strain evidence="1 2">N19</strain>
    </source>
</reference>
<comment type="caution">
    <text evidence="1">The sequence shown here is derived from an EMBL/GenBank/DDBJ whole genome shotgun (WGS) entry which is preliminary data.</text>
</comment>
<name>A0A1Q8ZLE3_9HYPH</name>
<accession>A0A1Q8ZLE3</accession>
<dbReference type="OrthoDB" id="1523296at2"/>
<evidence type="ECO:0000313" key="2">
    <source>
        <dbReference type="Proteomes" id="UP000186894"/>
    </source>
</evidence>
<sequence length="341" mass="37680">MTNPQSDTEREKLAARLQQDPAHFEPTTAFRLAQHLAQDGELEIAPHLGIEPTPLAVSGFRQRKGKFELKSALAALVGPLGSMPPEYNELLLREERNKSRALTSFVSLFATRFSELFVEAAEKYRLARRLRWSKRREDNTFRKALLSLAGFGTARMVETAGVDENVILRFAGFFADRTRNAASLRAMLEEFSRLPIRIEQFRPRWVSVAPEELSQMGGATPPRLGVSAMAGSKALDMSGAFRIVIGPVNYADYLTLAPGGRRLRDMFALARLFVGSGFEIDAQVILKKEDVPFCQMGDAAMPARLGWNSWARVAEPSRDSTDAIVTERQAALAIKPAGAAA</sequence>
<dbReference type="PANTHER" id="PTHR35564">
    <property type="match status" value="1"/>
</dbReference>
<dbReference type="STRING" id="1867956.BJF95_23430"/>
<dbReference type="AlphaFoldDB" id="A0A1Q8ZLE3"/>
<dbReference type="Proteomes" id="UP000186894">
    <property type="component" value="Unassembled WGS sequence"/>
</dbReference>
<dbReference type="NCBIfam" id="TIGR03347">
    <property type="entry name" value="VI_chp_1"/>
    <property type="match status" value="1"/>
</dbReference>
<dbReference type="InterPro" id="IPR010732">
    <property type="entry name" value="T6SS_TssG-like"/>
</dbReference>